<dbReference type="AlphaFoldDB" id="A0A6I6LC22"/>
<dbReference type="OrthoDB" id="7568057at2"/>
<reference evidence="3" key="1">
    <citation type="submission" date="2019-01" db="EMBL/GenBank/DDBJ databases">
        <title>Sphingorhabdus lacus sp.nov., isolated from an oligotrophic freshwater lake.</title>
        <authorList>
            <person name="Park M."/>
        </authorList>
    </citation>
    <scope>NUCLEOTIDE SEQUENCE [LARGE SCALE GENOMIC DNA]</scope>
    <source>
        <strain evidence="3">IMCC1753</strain>
    </source>
</reference>
<dbReference type="Proteomes" id="UP000428803">
    <property type="component" value="Chromosome"/>
</dbReference>
<sequence length="212" mass="23048">MLSLRLRKVAITSLKSFGVLVALVAIIYIVYLFATMQAHSTRNGPLPKGNESAVLSEAHKLLAGVPEIRDLSNDSLRFAAMPSFGKRWFAVALSNNGKKVEGSAIIWDQETKTKSTSQFSIPLPAYLRMTGAFDNQVDGYWGEARGWTDGTALAFERKRGGRIVSGMGNSPCHYAVITNALARDLSGYVPNIAELIEPAAESYAQSENCNAF</sequence>
<accession>A0A6I6LC22</accession>
<organism evidence="2 3">
    <name type="scientific">Sphingorhabdus lacus</name>
    <dbReference type="NCBI Taxonomy" id="392610"/>
    <lineage>
        <taxon>Bacteria</taxon>
        <taxon>Pseudomonadati</taxon>
        <taxon>Pseudomonadota</taxon>
        <taxon>Alphaproteobacteria</taxon>
        <taxon>Sphingomonadales</taxon>
        <taxon>Sphingomonadaceae</taxon>
        <taxon>Sphingorhabdus</taxon>
    </lineage>
</organism>
<protein>
    <submittedName>
        <fullName evidence="2">Uncharacterized protein</fullName>
    </submittedName>
</protein>
<feature type="transmembrane region" description="Helical" evidence="1">
    <location>
        <begin position="12"/>
        <end position="34"/>
    </location>
</feature>
<gene>
    <name evidence="2" type="ORF">EUU25_13825</name>
</gene>
<evidence type="ECO:0000256" key="1">
    <source>
        <dbReference type="SAM" id="Phobius"/>
    </source>
</evidence>
<dbReference type="RefSeq" id="WP_158901931.1">
    <property type="nucleotide sequence ID" value="NZ_CP035733.1"/>
</dbReference>
<name>A0A6I6LC22_9SPHN</name>
<keyword evidence="3" id="KW-1185">Reference proteome</keyword>
<evidence type="ECO:0000313" key="2">
    <source>
        <dbReference type="EMBL" id="QGY81596.1"/>
    </source>
</evidence>
<keyword evidence="1" id="KW-0472">Membrane</keyword>
<dbReference type="EMBL" id="CP035733">
    <property type="protein sequence ID" value="QGY81596.1"/>
    <property type="molecule type" value="Genomic_DNA"/>
</dbReference>
<dbReference type="KEGG" id="slaa:EUU25_13825"/>
<evidence type="ECO:0000313" key="3">
    <source>
        <dbReference type="Proteomes" id="UP000428803"/>
    </source>
</evidence>
<keyword evidence="1" id="KW-1133">Transmembrane helix</keyword>
<proteinExistence type="predicted"/>
<keyword evidence="1" id="KW-0812">Transmembrane</keyword>